<dbReference type="Proteomes" id="UP000828251">
    <property type="component" value="Unassembled WGS sequence"/>
</dbReference>
<comment type="caution">
    <text evidence="2">The sequence shown here is derived from an EMBL/GenBank/DDBJ whole genome shotgun (WGS) entry which is preliminary data.</text>
</comment>
<gene>
    <name evidence="2" type="ORF">J1N35_028127</name>
</gene>
<sequence>MQIKMMKQPTPLHGNGISSMANPIPIDDDDEDSKPSMDEDEKNSEDLTPSKRDSVMNAITGDL</sequence>
<evidence type="ECO:0000313" key="2">
    <source>
        <dbReference type="EMBL" id="KAH1063140.1"/>
    </source>
</evidence>
<dbReference type="EMBL" id="JAIQCV010000009">
    <property type="protein sequence ID" value="KAH1063140.1"/>
    <property type="molecule type" value="Genomic_DNA"/>
</dbReference>
<reference evidence="2 3" key="1">
    <citation type="journal article" date="2021" name="Plant Biotechnol. J.">
        <title>Multi-omics assisted identification of the key and species-specific regulatory components of drought-tolerant mechanisms in Gossypium stocksii.</title>
        <authorList>
            <person name="Yu D."/>
            <person name="Ke L."/>
            <person name="Zhang D."/>
            <person name="Wu Y."/>
            <person name="Sun Y."/>
            <person name="Mei J."/>
            <person name="Sun J."/>
            <person name="Sun Y."/>
        </authorList>
    </citation>
    <scope>NUCLEOTIDE SEQUENCE [LARGE SCALE GENOMIC DNA]</scope>
    <source>
        <strain evidence="3">cv. E1</strain>
        <tissue evidence="2">Leaf</tissue>
    </source>
</reference>
<name>A0A9D3UVS8_9ROSI</name>
<feature type="region of interest" description="Disordered" evidence="1">
    <location>
        <begin position="1"/>
        <end position="63"/>
    </location>
</feature>
<feature type="compositionally biased region" description="Basic and acidic residues" evidence="1">
    <location>
        <begin position="44"/>
        <end position="54"/>
    </location>
</feature>
<dbReference type="AlphaFoldDB" id="A0A9D3UVS8"/>
<evidence type="ECO:0000313" key="3">
    <source>
        <dbReference type="Proteomes" id="UP000828251"/>
    </source>
</evidence>
<proteinExistence type="predicted"/>
<keyword evidence="3" id="KW-1185">Reference proteome</keyword>
<protein>
    <submittedName>
        <fullName evidence="2">Uncharacterized protein</fullName>
    </submittedName>
</protein>
<feature type="compositionally biased region" description="Acidic residues" evidence="1">
    <location>
        <begin position="26"/>
        <end position="43"/>
    </location>
</feature>
<accession>A0A9D3UVS8</accession>
<evidence type="ECO:0000256" key="1">
    <source>
        <dbReference type="SAM" id="MobiDB-lite"/>
    </source>
</evidence>
<organism evidence="2 3">
    <name type="scientific">Gossypium stocksii</name>
    <dbReference type="NCBI Taxonomy" id="47602"/>
    <lineage>
        <taxon>Eukaryota</taxon>
        <taxon>Viridiplantae</taxon>
        <taxon>Streptophyta</taxon>
        <taxon>Embryophyta</taxon>
        <taxon>Tracheophyta</taxon>
        <taxon>Spermatophyta</taxon>
        <taxon>Magnoliopsida</taxon>
        <taxon>eudicotyledons</taxon>
        <taxon>Gunneridae</taxon>
        <taxon>Pentapetalae</taxon>
        <taxon>rosids</taxon>
        <taxon>malvids</taxon>
        <taxon>Malvales</taxon>
        <taxon>Malvaceae</taxon>
        <taxon>Malvoideae</taxon>
        <taxon>Gossypium</taxon>
    </lineage>
</organism>